<keyword evidence="3" id="KW-1185">Reference proteome</keyword>
<evidence type="ECO:0000313" key="2">
    <source>
        <dbReference type="EMBL" id="RSH82985.1"/>
    </source>
</evidence>
<reference evidence="2 3" key="1">
    <citation type="submission" date="2018-11" db="EMBL/GenBank/DDBJ databases">
        <title>Genome sequence of Saitozyma podzolica DSM 27192.</title>
        <authorList>
            <person name="Aliyu H."/>
            <person name="Gorte O."/>
            <person name="Ochsenreither K."/>
        </authorList>
    </citation>
    <scope>NUCLEOTIDE SEQUENCE [LARGE SCALE GENOMIC DNA]</scope>
    <source>
        <strain evidence="2 3">DSM 27192</strain>
    </source>
</reference>
<accession>A0A427XW91</accession>
<feature type="compositionally biased region" description="Low complexity" evidence="1">
    <location>
        <begin position="67"/>
        <end position="76"/>
    </location>
</feature>
<evidence type="ECO:0000313" key="3">
    <source>
        <dbReference type="Proteomes" id="UP000279259"/>
    </source>
</evidence>
<feature type="region of interest" description="Disordered" evidence="1">
    <location>
        <begin position="18"/>
        <end position="86"/>
    </location>
</feature>
<sequence>MRVRPPTLVASAAVRADFSGTGRVHSPSSSITCPSSEKLLSHTSSDSWESGEGEINSELTESETEGSESTYRSEGSFEMKIMTPQL</sequence>
<name>A0A427XW91_9TREE</name>
<gene>
    <name evidence="2" type="ORF">EHS25_005694</name>
</gene>
<feature type="compositionally biased region" description="Low complexity" evidence="1">
    <location>
        <begin position="26"/>
        <end position="36"/>
    </location>
</feature>
<evidence type="ECO:0000256" key="1">
    <source>
        <dbReference type="SAM" id="MobiDB-lite"/>
    </source>
</evidence>
<organism evidence="2 3">
    <name type="scientific">Saitozyma podzolica</name>
    <dbReference type="NCBI Taxonomy" id="1890683"/>
    <lineage>
        <taxon>Eukaryota</taxon>
        <taxon>Fungi</taxon>
        <taxon>Dikarya</taxon>
        <taxon>Basidiomycota</taxon>
        <taxon>Agaricomycotina</taxon>
        <taxon>Tremellomycetes</taxon>
        <taxon>Tremellales</taxon>
        <taxon>Trimorphomycetaceae</taxon>
        <taxon>Saitozyma</taxon>
    </lineage>
</organism>
<dbReference type="Proteomes" id="UP000279259">
    <property type="component" value="Unassembled WGS sequence"/>
</dbReference>
<dbReference type="EMBL" id="RSCD01000025">
    <property type="protein sequence ID" value="RSH82985.1"/>
    <property type="molecule type" value="Genomic_DNA"/>
</dbReference>
<proteinExistence type="predicted"/>
<comment type="caution">
    <text evidence="2">The sequence shown here is derived from an EMBL/GenBank/DDBJ whole genome shotgun (WGS) entry which is preliminary data.</text>
</comment>
<dbReference type="AlphaFoldDB" id="A0A427XW91"/>
<protein>
    <submittedName>
        <fullName evidence="2">Uncharacterized protein</fullName>
    </submittedName>
</protein>